<reference evidence="2" key="1">
    <citation type="submission" date="2023-08" db="EMBL/GenBank/DDBJ databases">
        <title>A de novo genome assembly of Solanum verrucosum Schlechtendal, a Mexican diploid species geographically isolated from the other diploid A-genome species in potato relatives.</title>
        <authorList>
            <person name="Hosaka K."/>
        </authorList>
    </citation>
    <scope>NUCLEOTIDE SEQUENCE</scope>
    <source>
        <tissue evidence="2">Young leaves</tissue>
    </source>
</reference>
<evidence type="ECO:0000313" key="3">
    <source>
        <dbReference type="Proteomes" id="UP001234989"/>
    </source>
</evidence>
<sequence length="245" mass="27916">MLGAQTPPFEMAQKKKKKCVSSHGHENLTNRKAPNKKKSIINTKKSNQIISNGEEEATQKFNKKKKKKSVRPYQISGKSIVELSNDNTDQMEIDQVIRIYLQEEIMMDILSSEDCKILAINLNADHSFDTSIEILSLKSGSWRRIGYPTGIERVTGFRSCGMDYLAFLHGALHWLGMSLSGYYTTVSFNISNEVYGEVPLLEQMYHVFPSFRCIDRGVLVLRGMLCFHSMYNYWEMGIDCTLSCG</sequence>
<evidence type="ECO:0000313" key="2">
    <source>
        <dbReference type="EMBL" id="WMV44964.1"/>
    </source>
</evidence>
<feature type="compositionally biased region" description="Low complexity" evidence="1">
    <location>
        <begin position="40"/>
        <end position="52"/>
    </location>
</feature>
<gene>
    <name evidence="2" type="ORF">MTR67_038349</name>
</gene>
<evidence type="ECO:0000256" key="1">
    <source>
        <dbReference type="SAM" id="MobiDB-lite"/>
    </source>
</evidence>
<dbReference type="AlphaFoldDB" id="A0AAF0UFM8"/>
<accession>A0AAF0UFM8</accession>
<feature type="region of interest" description="Disordered" evidence="1">
    <location>
        <begin position="1"/>
        <end position="53"/>
    </location>
</feature>
<name>A0AAF0UFM8_SOLVR</name>
<dbReference type="EMBL" id="CP133620">
    <property type="protein sequence ID" value="WMV44964.1"/>
    <property type="molecule type" value="Genomic_DNA"/>
</dbReference>
<proteinExistence type="predicted"/>
<organism evidence="2 3">
    <name type="scientific">Solanum verrucosum</name>
    <dbReference type="NCBI Taxonomy" id="315347"/>
    <lineage>
        <taxon>Eukaryota</taxon>
        <taxon>Viridiplantae</taxon>
        <taxon>Streptophyta</taxon>
        <taxon>Embryophyta</taxon>
        <taxon>Tracheophyta</taxon>
        <taxon>Spermatophyta</taxon>
        <taxon>Magnoliopsida</taxon>
        <taxon>eudicotyledons</taxon>
        <taxon>Gunneridae</taxon>
        <taxon>Pentapetalae</taxon>
        <taxon>asterids</taxon>
        <taxon>lamiids</taxon>
        <taxon>Solanales</taxon>
        <taxon>Solanaceae</taxon>
        <taxon>Solanoideae</taxon>
        <taxon>Solaneae</taxon>
        <taxon>Solanum</taxon>
    </lineage>
</organism>
<dbReference type="Proteomes" id="UP001234989">
    <property type="component" value="Chromosome 9"/>
</dbReference>
<protein>
    <submittedName>
        <fullName evidence="2">Uncharacterized protein</fullName>
    </submittedName>
</protein>
<keyword evidence="3" id="KW-1185">Reference proteome</keyword>